<evidence type="ECO:0000256" key="1">
    <source>
        <dbReference type="SAM" id="MobiDB-lite"/>
    </source>
</evidence>
<evidence type="ECO:0000313" key="2">
    <source>
        <dbReference type="EMBL" id="QRD02711.1"/>
    </source>
</evidence>
<feature type="compositionally biased region" description="Polar residues" evidence="1">
    <location>
        <begin position="650"/>
        <end position="671"/>
    </location>
</feature>
<evidence type="ECO:0000313" key="3">
    <source>
        <dbReference type="Proteomes" id="UP000663193"/>
    </source>
</evidence>
<protein>
    <submittedName>
        <fullName evidence="2">Uncharacterized protein</fullName>
    </submittedName>
</protein>
<dbReference type="AlphaFoldDB" id="A0A7U2FH23"/>
<sequence length="838" mass="93078">MASVIAPVWTTRKASIFTQHASEKTLRDLYADEFFLEKQHLVEDDQIEEQYALAILPNHCFQVEPVSIGKRHDSVMSNAHPAFVAKPVQDMQHVCRPYSAQATTLLFDTDVPYDNDEEVDLYKDLYPIETEEIPAPEPAQQIIKCSSTPELLDTSDFKLQPNLTGPLRDRVSEMLDFDIYEVQETAPKCVPNREGRPLVCPIPLYTVAEVDELGSLSTQELTLLPSDTIFRISAAGCNSVLHQIPARPFLPGLEHLTRIESHAAFISYDRDIELLAQSSVEFLDDHHHFESPCQGDKVSNVLLPGENFLLVTCSNETDFAFSMQCPSAELLLSLIDELNDCEDDPYSAPRPLIAQLKQPRVVDASRPSDIFDTGSSQFVGYMALDQVIANFNIVSDSVFQQYDACDTVSDISDDEIDELSMSQPSQLTYYDADRQQFTGYTAFNQLLMVNNNDDSLSHVHRDDEYSGSDFGFVDTVREMGDLRVVNDTTPLQGPVPQPRSHSPDYDGVDISYDPQRSGIHTTDTTKSRLFEDLQSFARRRSSRWRPSLIVQTQLSDVSEYTSGKGQDPCSPPSFDTISDFEECRGFVKPTSARRANFLDDEDSDDDMDIPQSSSSDVSIDFTERPSLLIASSTRRAGFLDDEASNDESEVSQSVNISSVSETEPTGSNARSSLPGPSVFDACADFTECSRFQQGSVAGLELSQSASNTSLPGFEPSISAPTSPIIEHIITLFDNQIWHQGVDLFIAMPLTPVDPCLPSADQFPPADILYSLETELYGLMASLFSCLSSDQFAEALTLGSDLQWAISAITGVYPRLDLMQRLSNTVEILLKRVVALGRR</sequence>
<name>A0A7U2FH23_PHANO</name>
<gene>
    <name evidence="2" type="ORF">JI435_114460</name>
</gene>
<feature type="compositionally biased region" description="Acidic residues" evidence="1">
    <location>
        <begin position="598"/>
        <end position="608"/>
    </location>
</feature>
<reference evidence="3" key="1">
    <citation type="journal article" date="2021" name="BMC Genomics">
        <title>Chromosome-level genome assembly and manually-curated proteome of model necrotroph Parastagonospora nodorum Sn15 reveals a genome-wide trove of candidate effector homologs, and redundancy of virulence-related functions within an accessory chromosome.</title>
        <authorList>
            <person name="Bertazzoni S."/>
            <person name="Jones D.A.B."/>
            <person name="Phan H.T."/>
            <person name="Tan K.-C."/>
            <person name="Hane J.K."/>
        </authorList>
    </citation>
    <scope>NUCLEOTIDE SEQUENCE [LARGE SCALE GENOMIC DNA]</scope>
    <source>
        <strain evidence="3">SN15 / ATCC MYA-4574 / FGSC 10173)</strain>
    </source>
</reference>
<feature type="region of interest" description="Disordered" evidence="1">
    <location>
        <begin position="595"/>
        <end position="617"/>
    </location>
</feature>
<dbReference type="Proteomes" id="UP000663193">
    <property type="component" value="Chromosome 14"/>
</dbReference>
<dbReference type="OrthoDB" id="3789648at2759"/>
<keyword evidence="3" id="KW-1185">Reference proteome</keyword>
<organism evidence="2 3">
    <name type="scientific">Phaeosphaeria nodorum (strain SN15 / ATCC MYA-4574 / FGSC 10173)</name>
    <name type="common">Glume blotch fungus</name>
    <name type="synonym">Parastagonospora nodorum</name>
    <dbReference type="NCBI Taxonomy" id="321614"/>
    <lineage>
        <taxon>Eukaryota</taxon>
        <taxon>Fungi</taxon>
        <taxon>Dikarya</taxon>
        <taxon>Ascomycota</taxon>
        <taxon>Pezizomycotina</taxon>
        <taxon>Dothideomycetes</taxon>
        <taxon>Pleosporomycetidae</taxon>
        <taxon>Pleosporales</taxon>
        <taxon>Pleosporineae</taxon>
        <taxon>Phaeosphaeriaceae</taxon>
        <taxon>Parastagonospora</taxon>
    </lineage>
</organism>
<dbReference type="EMBL" id="CP069036">
    <property type="protein sequence ID" value="QRD02711.1"/>
    <property type="molecule type" value="Genomic_DNA"/>
</dbReference>
<feature type="compositionally biased region" description="Acidic residues" evidence="1">
    <location>
        <begin position="640"/>
        <end position="649"/>
    </location>
</feature>
<accession>A0A7U2FH23</accession>
<feature type="region of interest" description="Disordered" evidence="1">
    <location>
        <begin position="640"/>
        <end position="673"/>
    </location>
</feature>
<proteinExistence type="predicted"/>
<dbReference type="VEuPathDB" id="FungiDB:JI435_114460"/>